<comment type="caution">
    <text evidence="2">The sequence shown here is derived from an EMBL/GenBank/DDBJ whole genome shotgun (WGS) entry which is preliminary data.</text>
</comment>
<keyword evidence="3" id="KW-1185">Reference proteome</keyword>
<protein>
    <submittedName>
        <fullName evidence="2">Aminoglycoside phosphotransferase family protein</fullName>
    </submittedName>
</protein>
<proteinExistence type="predicted"/>
<feature type="domain" description="Aminoglycoside phosphotransferase" evidence="1">
    <location>
        <begin position="149"/>
        <end position="203"/>
    </location>
</feature>
<evidence type="ECO:0000313" key="3">
    <source>
        <dbReference type="Proteomes" id="UP000265742"/>
    </source>
</evidence>
<dbReference type="GO" id="GO:0016740">
    <property type="term" value="F:transferase activity"/>
    <property type="evidence" value="ECO:0007669"/>
    <property type="project" value="UniProtKB-KW"/>
</dbReference>
<evidence type="ECO:0000259" key="1">
    <source>
        <dbReference type="Pfam" id="PF01636"/>
    </source>
</evidence>
<dbReference type="InterPro" id="IPR002575">
    <property type="entry name" value="Aminoglycoside_PTrfase"/>
</dbReference>
<sequence>MPPSSTRGSSSARRIVRRRFTYCSPVESAPLVVDPGFESDSLRVVAREGDVVVRRTAWWSPAVQGLLRHLEAVGFAESVRFLGLDADGNERLSYIEGVSGPEAWRRVIPEAGLAAYARLLRRYHDAVADYAPPADAVWMSAEGGLRPGEIVTHGDVGPWNTVWRGDEPVGLLDWDQAAPRPALHDVAYALEYAVPFRSDAAAMAEIGFPAPPDRPARIRVFAEAYGLESLDGLVDAVIAEQEETLRANVAVAQRGLEPHATWVRDGFVAEQERRIAWTRANRHLFG</sequence>
<reference evidence="3" key="1">
    <citation type="submission" date="2018-09" db="EMBL/GenBank/DDBJ databases">
        <authorList>
            <person name="Kim I."/>
        </authorList>
    </citation>
    <scope>NUCLEOTIDE SEQUENCE [LARGE SCALE GENOMIC DNA]</scope>
    <source>
        <strain evidence="3">DD4a</strain>
    </source>
</reference>
<dbReference type="EMBL" id="QXTG01000001">
    <property type="protein sequence ID" value="RIX31411.1"/>
    <property type="molecule type" value="Genomic_DNA"/>
</dbReference>
<dbReference type="AlphaFoldDB" id="A0A3A1U4C8"/>
<dbReference type="Pfam" id="PF01636">
    <property type="entry name" value="APH"/>
    <property type="match status" value="1"/>
</dbReference>
<dbReference type="InterPro" id="IPR011009">
    <property type="entry name" value="Kinase-like_dom_sf"/>
</dbReference>
<accession>A0A3A1U4C8</accession>
<dbReference type="SUPFAM" id="SSF56112">
    <property type="entry name" value="Protein kinase-like (PK-like)"/>
    <property type="match status" value="1"/>
</dbReference>
<name>A0A3A1U4C8_9MICO</name>
<keyword evidence="2" id="KW-0808">Transferase</keyword>
<organism evidence="2 3">
    <name type="scientific">Amnibacterium setariae</name>
    <dbReference type="NCBI Taxonomy" id="2306585"/>
    <lineage>
        <taxon>Bacteria</taxon>
        <taxon>Bacillati</taxon>
        <taxon>Actinomycetota</taxon>
        <taxon>Actinomycetes</taxon>
        <taxon>Micrococcales</taxon>
        <taxon>Microbacteriaceae</taxon>
        <taxon>Amnibacterium</taxon>
    </lineage>
</organism>
<dbReference type="Proteomes" id="UP000265742">
    <property type="component" value="Unassembled WGS sequence"/>
</dbReference>
<evidence type="ECO:0000313" key="2">
    <source>
        <dbReference type="EMBL" id="RIX31411.1"/>
    </source>
</evidence>
<dbReference type="OrthoDB" id="236897at2"/>
<dbReference type="Gene3D" id="3.90.1200.10">
    <property type="match status" value="1"/>
</dbReference>
<gene>
    <name evidence="2" type="ORF">D1781_06075</name>
</gene>